<evidence type="ECO:0000256" key="2">
    <source>
        <dbReference type="SAM" id="MobiDB-lite"/>
    </source>
</evidence>
<dbReference type="RefSeq" id="WP_054492877.1">
    <property type="nucleotide sequence ID" value="NZ_BBZA01000106.1"/>
</dbReference>
<dbReference type="InParanoid" id="A0A0M8K8I4"/>
<keyword evidence="4" id="KW-1185">Reference proteome</keyword>
<keyword evidence="3" id="KW-0808">Transferase</keyword>
<comment type="similarity">
    <text evidence="1">Belongs to the ROK (NagC/XylR) family.</text>
</comment>
<evidence type="ECO:0000313" key="3">
    <source>
        <dbReference type="EMBL" id="GAP63001.1"/>
    </source>
</evidence>
<dbReference type="SUPFAM" id="SSF53067">
    <property type="entry name" value="Actin-like ATPase domain"/>
    <property type="match status" value="1"/>
</dbReference>
<dbReference type="OrthoDB" id="9795247at2"/>
<dbReference type="EMBL" id="BBZA01000106">
    <property type="protein sequence ID" value="GAP63001.1"/>
    <property type="molecule type" value="Genomic_DNA"/>
</dbReference>
<name>A0A0M8K8I4_9CHLR</name>
<keyword evidence="3" id="KW-0418">Kinase</keyword>
<reference evidence="4" key="2">
    <citation type="submission" date="2015-08" db="EMBL/GenBank/DDBJ databases">
        <title>Draft Genome Sequence of a Heterotrophic Facultative Anaerobic Bacterium Ardenticatena maritima Strain 110S.</title>
        <authorList>
            <person name="Kawaichi S."/>
            <person name="Yoshida T."/>
            <person name="Sako Y."/>
            <person name="Nakamura R."/>
        </authorList>
    </citation>
    <scope>NUCLEOTIDE SEQUENCE [LARGE SCALE GENOMIC DNA]</scope>
    <source>
        <strain evidence="4">110S</strain>
    </source>
</reference>
<dbReference type="GO" id="GO:0004340">
    <property type="term" value="F:glucokinase activity"/>
    <property type="evidence" value="ECO:0007669"/>
    <property type="project" value="UniProtKB-EC"/>
</dbReference>
<dbReference type="Proteomes" id="UP000037784">
    <property type="component" value="Unassembled WGS sequence"/>
</dbReference>
<gene>
    <name evidence="3" type="primary">glk</name>
    <name evidence="3" type="ORF">ARMA_1424</name>
</gene>
<dbReference type="PANTHER" id="PTHR18964">
    <property type="entry name" value="ROK (REPRESSOR, ORF, KINASE) FAMILY"/>
    <property type="match status" value="1"/>
</dbReference>
<organism evidence="3 4">
    <name type="scientific">Ardenticatena maritima</name>
    <dbReference type="NCBI Taxonomy" id="872965"/>
    <lineage>
        <taxon>Bacteria</taxon>
        <taxon>Bacillati</taxon>
        <taxon>Chloroflexota</taxon>
        <taxon>Ardenticatenia</taxon>
        <taxon>Ardenticatenales</taxon>
        <taxon>Ardenticatenaceae</taxon>
        <taxon>Ardenticatena</taxon>
    </lineage>
</organism>
<dbReference type="PANTHER" id="PTHR18964:SF149">
    <property type="entry name" value="BIFUNCTIONAL UDP-N-ACETYLGLUCOSAMINE 2-EPIMERASE_N-ACETYLMANNOSAMINE KINASE"/>
    <property type="match status" value="1"/>
</dbReference>
<sequence>MVATRTFFVGFDVGGTKIAAGVANGDGRFLDVVRMATPPAGELVDLLSATVQHFVERLRAMGAHLGAVGVGIPGQVRDGVVRQAVNLGIDECPLRDLLAMRVGVPVVVENDTSAAALGAFHLLQQREPLRSLVYLGIGTGFSAGIVLDGRVYRGSNGLAGEIGHVVVDPDGAPCACGARGCLETVVSGTGLARQAQIALVHVPESLLAEAEPLDARAVYAAARQGDRLAQHLVERSAAMLAQAIAWLVFGLDVDKVVLGGGVAREADVLLPIVRRALRAQYGHSRLFDLFGLDEKLTVLSGETEAGMVGAWALAHAAREKAEPQSEKGGGGTESKSA</sequence>
<proteinExistence type="inferred from homology"/>
<dbReference type="EC" id="2.7.1.2" evidence="3"/>
<dbReference type="Gene3D" id="3.30.420.40">
    <property type="match status" value="2"/>
</dbReference>
<dbReference type="Pfam" id="PF00480">
    <property type="entry name" value="ROK"/>
    <property type="match status" value="1"/>
</dbReference>
<evidence type="ECO:0000313" key="4">
    <source>
        <dbReference type="Proteomes" id="UP000037784"/>
    </source>
</evidence>
<protein>
    <submittedName>
        <fullName evidence="3">Glucokinase</fullName>
        <ecNumber evidence="3">2.7.1.2</ecNumber>
    </submittedName>
</protein>
<dbReference type="InterPro" id="IPR043129">
    <property type="entry name" value="ATPase_NBD"/>
</dbReference>
<dbReference type="InterPro" id="IPR000600">
    <property type="entry name" value="ROK"/>
</dbReference>
<reference evidence="3 4" key="1">
    <citation type="journal article" date="2015" name="Genome Announc.">
        <title>Draft Genome Sequence of a Heterotrophic Facultative Anaerobic Thermophilic Bacterium, Ardenticatena maritima Strain 110ST.</title>
        <authorList>
            <person name="Kawaichi S."/>
            <person name="Yoshida T."/>
            <person name="Sako Y."/>
            <person name="Nakamura R."/>
        </authorList>
    </citation>
    <scope>NUCLEOTIDE SEQUENCE [LARGE SCALE GENOMIC DNA]</scope>
    <source>
        <strain evidence="3 4">110S</strain>
    </source>
</reference>
<feature type="region of interest" description="Disordered" evidence="2">
    <location>
        <begin position="318"/>
        <end position="337"/>
    </location>
</feature>
<accession>A0A0M8K8I4</accession>
<evidence type="ECO:0000256" key="1">
    <source>
        <dbReference type="ARBA" id="ARBA00006479"/>
    </source>
</evidence>
<feature type="compositionally biased region" description="Gly residues" evidence="2">
    <location>
        <begin position="327"/>
        <end position="337"/>
    </location>
</feature>
<dbReference type="AlphaFoldDB" id="A0A0M8K8I4"/>
<comment type="caution">
    <text evidence="3">The sequence shown here is derived from an EMBL/GenBank/DDBJ whole genome shotgun (WGS) entry which is preliminary data.</text>
</comment>